<feature type="transmembrane region" description="Helical" evidence="1">
    <location>
        <begin position="78"/>
        <end position="98"/>
    </location>
</feature>
<dbReference type="Proteomes" id="UP000790347">
    <property type="component" value="Unassembled WGS sequence"/>
</dbReference>
<evidence type="ECO:0000313" key="3">
    <source>
        <dbReference type="Proteomes" id="UP000790347"/>
    </source>
</evidence>
<evidence type="ECO:0000313" key="2">
    <source>
        <dbReference type="EMBL" id="KAH9506139.1"/>
    </source>
</evidence>
<gene>
    <name evidence="2" type="ORF">DERF_010881</name>
</gene>
<keyword evidence="1" id="KW-0472">Membrane</keyword>
<reference evidence="2" key="1">
    <citation type="submission" date="2013-05" db="EMBL/GenBank/DDBJ databases">
        <authorList>
            <person name="Yim A.K.Y."/>
            <person name="Chan T.F."/>
            <person name="Ji K.M."/>
            <person name="Liu X.Y."/>
            <person name="Zhou J.W."/>
            <person name="Li R.Q."/>
            <person name="Yang K.Y."/>
            <person name="Li J."/>
            <person name="Li M."/>
            <person name="Law P.T.W."/>
            <person name="Wu Y.L."/>
            <person name="Cai Z.L."/>
            <person name="Qin H."/>
            <person name="Bao Y."/>
            <person name="Leung R.K.K."/>
            <person name="Ng P.K.S."/>
            <person name="Zou J."/>
            <person name="Zhong X.J."/>
            <person name="Ran P.X."/>
            <person name="Zhong N.S."/>
            <person name="Liu Z.G."/>
            <person name="Tsui S.K.W."/>
        </authorList>
    </citation>
    <scope>NUCLEOTIDE SEQUENCE</scope>
    <source>
        <strain evidence="2">Derf</strain>
        <tissue evidence="2">Whole organism</tissue>
    </source>
</reference>
<name>A0A922L496_DERFA</name>
<evidence type="ECO:0000256" key="1">
    <source>
        <dbReference type="SAM" id="Phobius"/>
    </source>
</evidence>
<proteinExistence type="predicted"/>
<keyword evidence="1" id="KW-1133">Transmembrane helix</keyword>
<accession>A0A922L496</accession>
<keyword evidence="3" id="KW-1185">Reference proteome</keyword>
<dbReference type="EMBL" id="ASGP02000005">
    <property type="protein sequence ID" value="KAH9506139.1"/>
    <property type="molecule type" value="Genomic_DNA"/>
</dbReference>
<keyword evidence="1" id="KW-0812">Transmembrane</keyword>
<protein>
    <submittedName>
        <fullName evidence="2">Uncharacterized protein</fullName>
    </submittedName>
</protein>
<comment type="caution">
    <text evidence="2">The sequence shown here is derived from an EMBL/GenBank/DDBJ whole genome shotgun (WGS) entry which is preliminary data.</text>
</comment>
<sequence>MYSVLISILTGDDGNCCFSSDCSSILGLGEVADFVVDTIDIGCDFDSSPFTLISTFDNGTVDDNGGGDVGDDLATTNVSFISFVAIIVIAGLSISFSLSNNFVAFEEFDFDDDESDIDFFSLTSSVIANC</sequence>
<organism evidence="2 3">
    <name type="scientific">Dermatophagoides farinae</name>
    <name type="common">American house dust mite</name>
    <dbReference type="NCBI Taxonomy" id="6954"/>
    <lineage>
        <taxon>Eukaryota</taxon>
        <taxon>Metazoa</taxon>
        <taxon>Ecdysozoa</taxon>
        <taxon>Arthropoda</taxon>
        <taxon>Chelicerata</taxon>
        <taxon>Arachnida</taxon>
        <taxon>Acari</taxon>
        <taxon>Acariformes</taxon>
        <taxon>Sarcoptiformes</taxon>
        <taxon>Astigmata</taxon>
        <taxon>Psoroptidia</taxon>
        <taxon>Analgoidea</taxon>
        <taxon>Pyroglyphidae</taxon>
        <taxon>Dermatophagoidinae</taxon>
        <taxon>Dermatophagoides</taxon>
    </lineage>
</organism>
<dbReference type="AlphaFoldDB" id="A0A922L496"/>
<reference evidence="2" key="2">
    <citation type="journal article" date="2022" name="Res Sq">
        <title>Comparative Genomics Reveals Insights into the Divergent Evolution of Astigmatic Mites and Household Pest Adaptations.</title>
        <authorList>
            <person name="Xiong Q."/>
            <person name="Wan A.T.-Y."/>
            <person name="Liu X.-Y."/>
            <person name="Fung C.S.-H."/>
            <person name="Xiao X."/>
            <person name="Malainual N."/>
            <person name="Hou J."/>
            <person name="Wang L."/>
            <person name="Wang M."/>
            <person name="Yang K."/>
            <person name="Cui Y."/>
            <person name="Leung E."/>
            <person name="Nong W."/>
            <person name="Shin S.-K."/>
            <person name="Au S."/>
            <person name="Jeong K.Y."/>
            <person name="Chew F.T."/>
            <person name="Hui J."/>
            <person name="Leung T.F."/>
            <person name="Tungtrongchitr A."/>
            <person name="Zhong N."/>
            <person name="Liu Z."/>
            <person name="Tsui S."/>
        </authorList>
    </citation>
    <scope>NUCLEOTIDE SEQUENCE</scope>
    <source>
        <strain evidence="2">Derf</strain>
        <tissue evidence="2">Whole organism</tissue>
    </source>
</reference>